<feature type="transmembrane region" description="Helical" evidence="2">
    <location>
        <begin position="41"/>
        <end position="65"/>
    </location>
</feature>
<dbReference type="EMBL" id="UINC01151067">
    <property type="protein sequence ID" value="SVD44458.1"/>
    <property type="molecule type" value="Genomic_DNA"/>
</dbReference>
<gene>
    <name evidence="4" type="ORF">METZ01_LOCUS397312</name>
</gene>
<keyword evidence="2" id="KW-1133">Transmembrane helix</keyword>
<feature type="region of interest" description="Disordered" evidence="1">
    <location>
        <begin position="1"/>
        <end position="25"/>
    </location>
</feature>
<dbReference type="Pfam" id="PF02517">
    <property type="entry name" value="Rce1-like"/>
    <property type="match status" value="1"/>
</dbReference>
<evidence type="ECO:0000256" key="1">
    <source>
        <dbReference type="SAM" id="MobiDB-lite"/>
    </source>
</evidence>
<evidence type="ECO:0000256" key="2">
    <source>
        <dbReference type="SAM" id="Phobius"/>
    </source>
</evidence>
<sequence length="217" mass="23847">MADTIFSSSDSTEKAPEKTSNLDVSQAASSQPCQMTVKRGFLALFIMYASQTLVGLGFSYVLRFIQGAGDGEGTIDIQMIGMTSVLLGSAITLLWVWTNILRFGLSFSPQIGLQKSVIKTNQSVMLIFLLFSATHFLAWTYRSVILPLFSQEGIIGGASQMFAHIRETGSVLGMAGFLVLVLIVRPVMEEVIFRGYLQSAFARRFPERRAILITSLL</sequence>
<evidence type="ECO:0000313" key="4">
    <source>
        <dbReference type="EMBL" id="SVD44458.1"/>
    </source>
</evidence>
<feature type="non-terminal residue" evidence="4">
    <location>
        <position position="217"/>
    </location>
</feature>
<keyword evidence="2" id="KW-0812">Transmembrane</keyword>
<dbReference type="AlphaFoldDB" id="A0A382VEZ2"/>
<keyword evidence="2" id="KW-0472">Membrane</keyword>
<dbReference type="GO" id="GO:0080120">
    <property type="term" value="P:CAAX-box protein maturation"/>
    <property type="evidence" value="ECO:0007669"/>
    <property type="project" value="UniProtKB-ARBA"/>
</dbReference>
<accession>A0A382VEZ2</accession>
<feature type="transmembrane region" description="Helical" evidence="2">
    <location>
        <begin position="77"/>
        <end position="101"/>
    </location>
</feature>
<reference evidence="4" key="1">
    <citation type="submission" date="2018-05" db="EMBL/GenBank/DDBJ databases">
        <authorList>
            <person name="Lanie J.A."/>
            <person name="Ng W.-L."/>
            <person name="Kazmierczak K.M."/>
            <person name="Andrzejewski T.M."/>
            <person name="Davidsen T.M."/>
            <person name="Wayne K.J."/>
            <person name="Tettelin H."/>
            <person name="Glass J.I."/>
            <person name="Rusch D."/>
            <person name="Podicherti R."/>
            <person name="Tsui H.-C.T."/>
            <person name="Winkler M.E."/>
        </authorList>
    </citation>
    <scope>NUCLEOTIDE SEQUENCE</scope>
</reference>
<dbReference type="GO" id="GO:0004175">
    <property type="term" value="F:endopeptidase activity"/>
    <property type="evidence" value="ECO:0007669"/>
    <property type="project" value="UniProtKB-ARBA"/>
</dbReference>
<evidence type="ECO:0000259" key="3">
    <source>
        <dbReference type="Pfam" id="PF02517"/>
    </source>
</evidence>
<feature type="domain" description="CAAX prenyl protease 2/Lysostaphin resistance protein A-like" evidence="3">
    <location>
        <begin position="175"/>
        <end position="217"/>
    </location>
</feature>
<feature type="transmembrane region" description="Helical" evidence="2">
    <location>
        <begin position="161"/>
        <end position="184"/>
    </location>
</feature>
<dbReference type="InterPro" id="IPR003675">
    <property type="entry name" value="Rce1/LyrA-like_dom"/>
</dbReference>
<proteinExistence type="predicted"/>
<name>A0A382VEZ2_9ZZZZ</name>
<organism evidence="4">
    <name type="scientific">marine metagenome</name>
    <dbReference type="NCBI Taxonomy" id="408172"/>
    <lineage>
        <taxon>unclassified sequences</taxon>
        <taxon>metagenomes</taxon>
        <taxon>ecological metagenomes</taxon>
    </lineage>
</organism>
<protein>
    <recommendedName>
        <fullName evidence="3">CAAX prenyl protease 2/Lysostaphin resistance protein A-like domain-containing protein</fullName>
    </recommendedName>
</protein>
<feature type="transmembrane region" description="Helical" evidence="2">
    <location>
        <begin position="122"/>
        <end position="141"/>
    </location>
</feature>
<feature type="compositionally biased region" description="Polar residues" evidence="1">
    <location>
        <begin position="1"/>
        <end position="10"/>
    </location>
</feature>